<dbReference type="Pfam" id="PF03807">
    <property type="entry name" value="F420_oxidored"/>
    <property type="match status" value="1"/>
</dbReference>
<name>A0ABP1C4U1_9GAMM</name>
<keyword evidence="4 6" id="KW-0028">Amino-acid biosynthesis</keyword>
<evidence type="ECO:0000256" key="6">
    <source>
        <dbReference type="RuleBase" id="RU003903"/>
    </source>
</evidence>
<evidence type="ECO:0000259" key="7">
    <source>
        <dbReference type="Pfam" id="PF03807"/>
    </source>
</evidence>
<comment type="catalytic activity">
    <reaction evidence="4 6">
        <text>L-proline + NADP(+) = (S)-1-pyrroline-5-carboxylate + NADPH + 2 H(+)</text>
        <dbReference type="Rhea" id="RHEA:14109"/>
        <dbReference type="ChEBI" id="CHEBI:15378"/>
        <dbReference type="ChEBI" id="CHEBI:17388"/>
        <dbReference type="ChEBI" id="CHEBI:57783"/>
        <dbReference type="ChEBI" id="CHEBI:58349"/>
        <dbReference type="ChEBI" id="CHEBI:60039"/>
        <dbReference type="EC" id="1.5.1.2"/>
    </reaction>
</comment>
<dbReference type="NCBIfam" id="TIGR00112">
    <property type="entry name" value="proC"/>
    <property type="match status" value="1"/>
</dbReference>
<dbReference type="Gene3D" id="3.40.50.720">
    <property type="entry name" value="NAD(P)-binding Rossmann-like Domain"/>
    <property type="match status" value="1"/>
</dbReference>
<feature type="domain" description="Pyrroline-5-carboxylate reductase dimerisation" evidence="8">
    <location>
        <begin position="166"/>
        <end position="270"/>
    </location>
</feature>
<evidence type="ECO:0000256" key="1">
    <source>
        <dbReference type="ARBA" id="ARBA00005525"/>
    </source>
</evidence>
<protein>
    <recommendedName>
        <fullName evidence="4 5">Pyrroline-5-carboxylate reductase</fullName>
        <shortName evidence="4">P5C reductase</shortName>
        <shortName evidence="4">P5CR</shortName>
        <ecNumber evidence="4 5">1.5.1.2</ecNumber>
    </recommendedName>
    <alternativeName>
        <fullName evidence="4">PCA reductase</fullName>
    </alternativeName>
</protein>
<dbReference type="InterPro" id="IPR053790">
    <property type="entry name" value="P5CR-like_CS"/>
</dbReference>
<evidence type="ECO:0000313" key="10">
    <source>
        <dbReference type="Proteomes" id="UP001497493"/>
    </source>
</evidence>
<dbReference type="GO" id="GO:0004735">
    <property type="term" value="F:pyrroline-5-carboxylate reductase activity"/>
    <property type="evidence" value="ECO:0007669"/>
    <property type="project" value="UniProtKB-EC"/>
</dbReference>
<dbReference type="EC" id="1.5.1.2" evidence="4 5"/>
<evidence type="ECO:0000256" key="4">
    <source>
        <dbReference type="HAMAP-Rule" id="MF_01925"/>
    </source>
</evidence>
<dbReference type="PROSITE" id="PS00521">
    <property type="entry name" value="P5CR"/>
    <property type="match status" value="1"/>
</dbReference>
<gene>
    <name evidence="4 9" type="primary">proC</name>
    <name evidence="9" type="ORF">MECH1_V1_0445</name>
</gene>
<evidence type="ECO:0000256" key="5">
    <source>
        <dbReference type="NCBIfam" id="TIGR00112"/>
    </source>
</evidence>
<sequence>MGMKQRILGFIGGGNMAGSLIGGLIADGYAPADIWVSDPDPAKLKELASRFGVHTDPDNERVAEQADILILAVKPQILQAVAAAMADRVQRRRPLVISIAAGITESALERWLGGSLAIVRCMPNTPALVKTGATALHANPRTTAEHRNQAEAILRAVGLTVWVDQEAALDAVTALSGSGPAYFFLVMEAMEAAAVELGLERATARLLTQQTALGAARIAIESEEPPAALRERVTSPGGTTERAILAFERGDLRGLVKTAMRAAAERAAELSAQLGS</sequence>
<comment type="catalytic activity">
    <reaction evidence="4">
        <text>L-proline + NAD(+) = (S)-1-pyrroline-5-carboxylate + NADH + 2 H(+)</text>
        <dbReference type="Rhea" id="RHEA:14105"/>
        <dbReference type="ChEBI" id="CHEBI:15378"/>
        <dbReference type="ChEBI" id="CHEBI:17388"/>
        <dbReference type="ChEBI" id="CHEBI:57540"/>
        <dbReference type="ChEBI" id="CHEBI:57945"/>
        <dbReference type="ChEBI" id="CHEBI:60039"/>
        <dbReference type="EC" id="1.5.1.2"/>
    </reaction>
</comment>
<keyword evidence="10" id="KW-1185">Reference proteome</keyword>
<keyword evidence="2 4" id="KW-0521">NADP</keyword>
<comment type="pathway">
    <text evidence="4 6">Amino-acid biosynthesis; L-proline biosynthesis; L-proline from L-glutamate 5-semialdehyde: step 1/1.</text>
</comment>
<keyword evidence="4" id="KW-0963">Cytoplasm</keyword>
<comment type="similarity">
    <text evidence="1 4 6">Belongs to the pyrroline-5-carboxylate reductase family.</text>
</comment>
<dbReference type="SUPFAM" id="SSF51735">
    <property type="entry name" value="NAD(P)-binding Rossmann-fold domains"/>
    <property type="match status" value="1"/>
</dbReference>
<dbReference type="Pfam" id="PF14748">
    <property type="entry name" value="P5CR_dimer"/>
    <property type="match status" value="1"/>
</dbReference>
<comment type="subcellular location">
    <subcellularLocation>
        <location evidence="4">Cytoplasm</location>
    </subcellularLocation>
</comment>
<dbReference type="InterPro" id="IPR036291">
    <property type="entry name" value="NAD(P)-bd_dom_sf"/>
</dbReference>
<accession>A0ABP1C4U1</accession>
<feature type="domain" description="Pyrroline-5-carboxylate reductase catalytic N-terminal" evidence="7">
    <location>
        <begin position="8"/>
        <end position="102"/>
    </location>
</feature>
<comment type="function">
    <text evidence="4">Catalyzes the reduction of 1-pyrroline-5-carboxylate (PCA) to L-proline.</text>
</comment>
<dbReference type="InterPro" id="IPR008927">
    <property type="entry name" value="6-PGluconate_DH-like_C_sf"/>
</dbReference>
<reference evidence="9 10" key="1">
    <citation type="submission" date="2024-04" db="EMBL/GenBank/DDBJ databases">
        <authorList>
            <person name="Cremers G."/>
        </authorList>
    </citation>
    <scope>NUCLEOTIDE SEQUENCE [LARGE SCALE GENOMIC DNA]</scope>
    <source>
        <strain evidence="9">MeCH1-AG</strain>
    </source>
</reference>
<dbReference type="Proteomes" id="UP001497493">
    <property type="component" value="Chromosome"/>
</dbReference>
<dbReference type="Gene3D" id="1.10.3730.10">
    <property type="entry name" value="ProC C-terminal domain-like"/>
    <property type="match status" value="1"/>
</dbReference>
<dbReference type="InterPro" id="IPR029036">
    <property type="entry name" value="P5CR_dimer"/>
</dbReference>
<evidence type="ECO:0000259" key="8">
    <source>
        <dbReference type="Pfam" id="PF14748"/>
    </source>
</evidence>
<proteinExistence type="inferred from homology"/>
<dbReference type="HAMAP" id="MF_01925">
    <property type="entry name" value="P5C_reductase"/>
    <property type="match status" value="1"/>
</dbReference>
<evidence type="ECO:0000256" key="2">
    <source>
        <dbReference type="ARBA" id="ARBA00022857"/>
    </source>
</evidence>
<keyword evidence="4 6" id="KW-0641">Proline biosynthesis</keyword>
<evidence type="ECO:0000313" key="9">
    <source>
        <dbReference type="EMBL" id="CAL1239221.1"/>
    </source>
</evidence>
<dbReference type="PANTHER" id="PTHR11645:SF0">
    <property type="entry name" value="PYRROLINE-5-CARBOXYLATE REDUCTASE 3"/>
    <property type="match status" value="1"/>
</dbReference>
<evidence type="ECO:0000256" key="3">
    <source>
        <dbReference type="ARBA" id="ARBA00023002"/>
    </source>
</evidence>
<dbReference type="PIRSF" id="PIRSF000193">
    <property type="entry name" value="Pyrrol-5-carb_rd"/>
    <property type="match status" value="1"/>
</dbReference>
<keyword evidence="3 4" id="KW-0560">Oxidoreductase</keyword>
<dbReference type="InterPro" id="IPR000304">
    <property type="entry name" value="Pyrroline-COOH_reductase"/>
</dbReference>
<dbReference type="PANTHER" id="PTHR11645">
    <property type="entry name" value="PYRROLINE-5-CARBOXYLATE REDUCTASE"/>
    <property type="match status" value="1"/>
</dbReference>
<dbReference type="EMBL" id="OZ026884">
    <property type="protein sequence ID" value="CAL1239221.1"/>
    <property type="molecule type" value="Genomic_DNA"/>
</dbReference>
<dbReference type="InterPro" id="IPR028939">
    <property type="entry name" value="P5C_Rdtase_cat_N"/>
</dbReference>
<dbReference type="SUPFAM" id="SSF48179">
    <property type="entry name" value="6-phosphogluconate dehydrogenase C-terminal domain-like"/>
    <property type="match status" value="1"/>
</dbReference>
<organism evidence="9 10">
    <name type="scientific">Candidatus Methylocalor cossyra</name>
    <dbReference type="NCBI Taxonomy" id="3108543"/>
    <lineage>
        <taxon>Bacteria</taxon>
        <taxon>Pseudomonadati</taxon>
        <taxon>Pseudomonadota</taxon>
        <taxon>Gammaproteobacteria</taxon>
        <taxon>Methylococcales</taxon>
        <taxon>Methylococcaceae</taxon>
        <taxon>Candidatus Methylocalor</taxon>
    </lineage>
</organism>